<dbReference type="Proteomes" id="UP001329430">
    <property type="component" value="Chromosome 3"/>
</dbReference>
<keyword evidence="4" id="KW-1185">Reference proteome</keyword>
<reference evidence="3 4" key="1">
    <citation type="journal article" date="2024" name="Insects">
        <title>An Improved Chromosome-Level Genome Assembly of the Firefly Pyrocoelia pectoralis.</title>
        <authorList>
            <person name="Fu X."/>
            <person name="Meyer-Rochow V.B."/>
            <person name="Ballantyne L."/>
            <person name="Zhu X."/>
        </authorList>
    </citation>
    <scope>NUCLEOTIDE SEQUENCE [LARGE SCALE GENOMIC DNA]</scope>
    <source>
        <strain evidence="3">XCY_ONT2</strain>
    </source>
</reference>
<sequence>MMEPKQVIVDTDPGIDDLHAILIFLAAEKRKKVKIEAITVSVGNTNIENGCKNLVRLLEKAKRTDIPVYKGASSSLLCDTNYDGYFGKDGLGDMACSNEPDLSIVGDEPSPLAMKRLIESNPGKISLVCLGPLTNIAIASKIYENMFVDLKELFILGGTCKGKGNVNLTAEFNFHFDPESVHSVLKSVTCPTTILPFEPCSDVALPLSWRFDILPNITPEMQFMTEVEQHFFKNKGFTNRWNIPDGFLALIILYPDAILHKEAYHMTIELHGNLTRGQCIVDHMKSKKTNVFVVEKLSKEFLADTLLEIHGSD</sequence>
<dbReference type="Gene3D" id="3.90.245.10">
    <property type="entry name" value="Ribonucleoside hydrolase-like"/>
    <property type="match status" value="1"/>
</dbReference>
<dbReference type="PANTHER" id="PTHR46190">
    <property type="entry name" value="SI:CH211-201H21.5-RELATED"/>
    <property type="match status" value="1"/>
</dbReference>
<comment type="similarity">
    <text evidence="1">Belongs to the IUNH family.</text>
</comment>
<dbReference type="InterPro" id="IPR036452">
    <property type="entry name" value="Ribo_hydro-like"/>
</dbReference>
<dbReference type="PANTHER" id="PTHR46190:SF1">
    <property type="entry name" value="SI:CH211-201H21.5"/>
    <property type="match status" value="1"/>
</dbReference>
<protein>
    <recommendedName>
        <fullName evidence="2">Inosine/uridine-preferring nucleoside hydrolase domain-containing protein</fullName>
    </recommendedName>
</protein>
<dbReference type="Pfam" id="PF01156">
    <property type="entry name" value="IU_nuc_hydro"/>
    <property type="match status" value="1"/>
</dbReference>
<dbReference type="SUPFAM" id="SSF53590">
    <property type="entry name" value="Nucleoside hydrolase"/>
    <property type="match status" value="1"/>
</dbReference>
<feature type="domain" description="Inosine/uridine-preferring nucleoside hydrolase" evidence="2">
    <location>
        <begin position="7"/>
        <end position="300"/>
    </location>
</feature>
<comment type="caution">
    <text evidence="3">The sequence shown here is derived from an EMBL/GenBank/DDBJ whole genome shotgun (WGS) entry which is preliminary data.</text>
</comment>
<proteinExistence type="inferred from homology"/>
<dbReference type="EMBL" id="JAVRBK010000003">
    <property type="protein sequence ID" value="KAK5646870.1"/>
    <property type="molecule type" value="Genomic_DNA"/>
</dbReference>
<evidence type="ECO:0000259" key="2">
    <source>
        <dbReference type="Pfam" id="PF01156"/>
    </source>
</evidence>
<dbReference type="GO" id="GO:0016799">
    <property type="term" value="F:hydrolase activity, hydrolyzing N-glycosyl compounds"/>
    <property type="evidence" value="ECO:0007669"/>
    <property type="project" value="InterPro"/>
</dbReference>
<dbReference type="AlphaFoldDB" id="A0AAN7VDZ7"/>
<evidence type="ECO:0000313" key="4">
    <source>
        <dbReference type="Proteomes" id="UP001329430"/>
    </source>
</evidence>
<dbReference type="InterPro" id="IPR001910">
    <property type="entry name" value="Inosine/uridine_hydrolase_dom"/>
</dbReference>
<accession>A0AAN7VDZ7</accession>
<dbReference type="InterPro" id="IPR052775">
    <property type="entry name" value="IUN_hydrolase"/>
</dbReference>
<name>A0AAN7VDZ7_9COLE</name>
<evidence type="ECO:0000256" key="1">
    <source>
        <dbReference type="ARBA" id="ARBA00009176"/>
    </source>
</evidence>
<organism evidence="3 4">
    <name type="scientific">Pyrocoelia pectoralis</name>
    <dbReference type="NCBI Taxonomy" id="417401"/>
    <lineage>
        <taxon>Eukaryota</taxon>
        <taxon>Metazoa</taxon>
        <taxon>Ecdysozoa</taxon>
        <taxon>Arthropoda</taxon>
        <taxon>Hexapoda</taxon>
        <taxon>Insecta</taxon>
        <taxon>Pterygota</taxon>
        <taxon>Neoptera</taxon>
        <taxon>Endopterygota</taxon>
        <taxon>Coleoptera</taxon>
        <taxon>Polyphaga</taxon>
        <taxon>Elateriformia</taxon>
        <taxon>Elateroidea</taxon>
        <taxon>Lampyridae</taxon>
        <taxon>Lampyrinae</taxon>
        <taxon>Pyrocoelia</taxon>
    </lineage>
</organism>
<gene>
    <name evidence="3" type="ORF">RI129_005334</name>
</gene>
<evidence type="ECO:0000313" key="3">
    <source>
        <dbReference type="EMBL" id="KAK5646870.1"/>
    </source>
</evidence>